<protein>
    <recommendedName>
        <fullName evidence="5">DUF1003 domain-containing protein</fullName>
    </recommendedName>
</protein>
<organism evidence="3 4">
    <name type="scientific">Candidatus Kaiserbacteria bacterium RIFCSPHIGHO2_01_FULL_55_17</name>
    <dbReference type="NCBI Taxonomy" id="1798484"/>
    <lineage>
        <taxon>Bacteria</taxon>
        <taxon>Candidatus Kaiseribacteriota</taxon>
    </lineage>
</organism>
<evidence type="ECO:0000313" key="3">
    <source>
        <dbReference type="EMBL" id="OGG58312.1"/>
    </source>
</evidence>
<dbReference type="EMBL" id="MFKX01000004">
    <property type="protein sequence ID" value="OGG58312.1"/>
    <property type="molecule type" value="Genomic_DNA"/>
</dbReference>
<dbReference type="Proteomes" id="UP000177958">
    <property type="component" value="Unassembled WGS sequence"/>
</dbReference>
<feature type="compositionally biased region" description="Basic and acidic residues" evidence="1">
    <location>
        <begin position="128"/>
        <end position="137"/>
    </location>
</feature>
<reference evidence="3 4" key="1">
    <citation type="journal article" date="2016" name="Nat. Commun.">
        <title>Thousands of microbial genomes shed light on interconnected biogeochemical processes in an aquifer system.</title>
        <authorList>
            <person name="Anantharaman K."/>
            <person name="Brown C.T."/>
            <person name="Hug L.A."/>
            <person name="Sharon I."/>
            <person name="Castelle C.J."/>
            <person name="Probst A.J."/>
            <person name="Thomas B.C."/>
            <person name="Singh A."/>
            <person name="Wilkins M.J."/>
            <person name="Karaoz U."/>
            <person name="Brodie E.L."/>
            <person name="Williams K.H."/>
            <person name="Hubbard S.S."/>
            <person name="Banfield J.F."/>
        </authorList>
    </citation>
    <scope>NUCLEOTIDE SEQUENCE [LARGE SCALE GENOMIC DNA]</scope>
</reference>
<evidence type="ECO:0000256" key="2">
    <source>
        <dbReference type="SAM" id="Phobius"/>
    </source>
</evidence>
<sequence length="169" mass="19533">MKDPYHIWKTAIGTTRWIGSPTSVVFHTFVFVAFFVAAAEEWIDYDNMLLFLTTIVSLEAIYLAIFIQMTINYTTQELAEVSEDIEEMQEDIGEIQEDVGELQEDIEEISEDVEEMSEEEATEEQEEEARKSEQKKTLTDIQADLRKLMQDISRLQQTTPKEDLPPKTG</sequence>
<dbReference type="Gene3D" id="1.10.287.1490">
    <property type="match status" value="1"/>
</dbReference>
<comment type="caution">
    <text evidence="3">The sequence shown here is derived from an EMBL/GenBank/DDBJ whole genome shotgun (WGS) entry which is preliminary data.</text>
</comment>
<feature type="transmembrane region" description="Helical" evidence="2">
    <location>
        <begin position="24"/>
        <end position="43"/>
    </location>
</feature>
<accession>A0A1F6DBA2</accession>
<keyword evidence="2" id="KW-0472">Membrane</keyword>
<evidence type="ECO:0000313" key="4">
    <source>
        <dbReference type="Proteomes" id="UP000177958"/>
    </source>
</evidence>
<dbReference type="AlphaFoldDB" id="A0A1F6DBA2"/>
<evidence type="ECO:0000256" key="1">
    <source>
        <dbReference type="SAM" id="MobiDB-lite"/>
    </source>
</evidence>
<feature type="compositionally biased region" description="Acidic residues" evidence="1">
    <location>
        <begin position="111"/>
        <end position="127"/>
    </location>
</feature>
<gene>
    <name evidence="3" type="ORF">A2853_00110</name>
</gene>
<keyword evidence="2" id="KW-1133">Transmembrane helix</keyword>
<keyword evidence="2" id="KW-0812">Transmembrane</keyword>
<name>A0A1F6DBA2_9BACT</name>
<evidence type="ECO:0008006" key="5">
    <source>
        <dbReference type="Google" id="ProtNLM"/>
    </source>
</evidence>
<proteinExistence type="predicted"/>
<feature type="transmembrane region" description="Helical" evidence="2">
    <location>
        <begin position="49"/>
        <end position="67"/>
    </location>
</feature>
<feature type="region of interest" description="Disordered" evidence="1">
    <location>
        <begin position="111"/>
        <end position="137"/>
    </location>
</feature>